<proteinExistence type="predicted"/>
<dbReference type="PANTHER" id="PTHR34444:SF3">
    <property type="match status" value="1"/>
</dbReference>
<protein>
    <submittedName>
        <fullName evidence="1">Uncharacterized protein</fullName>
    </submittedName>
</protein>
<dbReference type="PANTHER" id="PTHR34444">
    <property type="entry name" value="LOC361192"/>
    <property type="match status" value="1"/>
</dbReference>
<sequence length="150" mass="17475">MKVKLVVKTDTDTFELCNYLSALSSLSHIESHGNIPRERTVFNAPKKQHEKLNTYDAINQENISVFNPKLHRDDRRHDKHIGLDICTEEDAKPVPSKVSSDIGHHLKRTCDPHERSHVRIQFVENQFFRRNGVNFENTSENQELKRFGVK</sequence>
<keyword evidence="2" id="KW-1185">Reference proteome</keyword>
<accession>A0A564Y566</accession>
<dbReference type="EMBL" id="CABIJS010000066">
    <property type="protein sequence ID" value="VUZ41654.1"/>
    <property type="molecule type" value="Genomic_DNA"/>
</dbReference>
<evidence type="ECO:0000313" key="1">
    <source>
        <dbReference type="EMBL" id="VUZ41654.1"/>
    </source>
</evidence>
<evidence type="ECO:0000313" key="2">
    <source>
        <dbReference type="Proteomes" id="UP000321570"/>
    </source>
</evidence>
<organism evidence="1 2">
    <name type="scientific">Hymenolepis diminuta</name>
    <name type="common">Rat tapeworm</name>
    <dbReference type="NCBI Taxonomy" id="6216"/>
    <lineage>
        <taxon>Eukaryota</taxon>
        <taxon>Metazoa</taxon>
        <taxon>Spiralia</taxon>
        <taxon>Lophotrochozoa</taxon>
        <taxon>Platyhelminthes</taxon>
        <taxon>Cestoda</taxon>
        <taxon>Eucestoda</taxon>
        <taxon>Cyclophyllidea</taxon>
        <taxon>Hymenolepididae</taxon>
        <taxon>Hymenolepis</taxon>
    </lineage>
</organism>
<dbReference type="AlphaFoldDB" id="A0A564Y566"/>
<dbReference type="Pfam" id="PF15074">
    <property type="entry name" value="CFAP90"/>
    <property type="match status" value="1"/>
</dbReference>
<reference evidence="1 2" key="1">
    <citation type="submission" date="2019-07" db="EMBL/GenBank/DDBJ databases">
        <authorList>
            <person name="Jastrzebski P J."/>
            <person name="Paukszto L."/>
            <person name="Jastrzebski P J."/>
        </authorList>
    </citation>
    <scope>NUCLEOTIDE SEQUENCE [LARGE SCALE GENOMIC DNA]</scope>
    <source>
        <strain evidence="1 2">WMS-il1</strain>
    </source>
</reference>
<dbReference type="InterPro" id="IPR027901">
    <property type="entry name" value="CFAP90"/>
</dbReference>
<name>A0A564Y566_HYMDI</name>
<dbReference type="Proteomes" id="UP000321570">
    <property type="component" value="Unassembled WGS sequence"/>
</dbReference>
<gene>
    <name evidence="1" type="ORF">WMSIL1_LOCUS2400</name>
</gene>